<feature type="non-terminal residue" evidence="1">
    <location>
        <position position="1"/>
    </location>
</feature>
<reference evidence="1" key="1">
    <citation type="submission" date="2021-06" db="EMBL/GenBank/DDBJ databases">
        <authorList>
            <person name="Kallberg Y."/>
            <person name="Tangrot J."/>
            <person name="Rosling A."/>
        </authorList>
    </citation>
    <scope>NUCLEOTIDE SEQUENCE</scope>
    <source>
        <strain evidence="1">MA461A</strain>
    </source>
</reference>
<name>A0ACA9RHX6_9GLOM</name>
<evidence type="ECO:0000313" key="1">
    <source>
        <dbReference type="EMBL" id="CAG8795149.1"/>
    </source>
</evidence>
<organism evidence="1 2">
    <name type="scientific">Racocetra persica</name>
    <dbReference type="NCBI Taxonomy" id="160502"/>
    <lineage>
        <taxon>Eukaryota</taxon>
        <taxon>Fungi</taxon>
        <taxon>Fungi incertae sedis</taxon>
        <taxon>Mucoromycota</taxon>
        <taxon>Glomeromycotina</taxon>
        <taxon>Glomeromycetes</taxon>
        <taxon>Diversisporales</taxon>
        <taxon>Gigasporaceae</taxon>
        <taxon>Racocetra</taxon>
    </lineage>
</organism>
<sequence length="138" mass="15660">YFTKQQPNTKKFCDFKICEDIVTKDGKMLACRHAYHQQYFATIDFKYKKINDELNQTISDNDDDIAIDYLVTTNNIASSSFSNAESSQSRNFSNAESSQSKSFDNIDPSQSNSFGNSWPSQLTNFDNIQSSQSCTKSP</sequence>
<protein>
    <submittedName>
        <fullName evidence="1">27405_t:CDS:1</fullName>
    </submittedName>
</protein>
<comment type="caution">
    <text evidence="1">The sequence shown here is derived from an EMBL/GenBank/DDBJ whole genome shotgun (WGS) entry which is preliminary data.</text>
</comment>
<evidence type="ECO:0000313" key="2">
    <source>
        <dbReference type="Proteomes" id="UP000789920"/>
    </source>
</evidence>
<dbReference type="Proteomes" id="UP000789920">
    <property type="component" value="Unassembled WGS sequence"/>
</dbReference>
<feature type="non-terminal residue" evidence="1">
    <location>
        <position position="138"/>
    </location>
</feature>
<proteinExistence type="predicted"/>
<keyword evidence="2" id="KW-1185">Reference proteome</keyword>
<accession>A0ACA9RHX6</accession>
<gene>
    <name evidence="1" type="ORF">RPERSI_LOCUS19906</name>
</gene>
<dbReference type="EMBL" id="CAJVQC010055250">
    <property type="protein sequence ID" value="CAG8795149.1"/>
    <property type="molecule type" value="Genomic_DNA"/>
</dbReference>